<reference evidence="6" key="1">
    <citation type="journal article" date="2021" name="Genome Biol. Evol.">
        <title>A High-Quality Reference Genome for a Parasitic Bivalve with Doubly Uniparental Inheritance (Bivalvia: Unionida).</title>
        <authorList>
            <person name="Smith C.H."/>
        </authorList>
    </citation>
    <scope>NUCLEOTIDE SEQUENCE</scope>
    <source>
        <strain evidence="6">CHS0354</strain>
    </source>
</reference>
<accession>A0AAE0RUA3</accession>
<feature type="region of interest" description="Disordered" evidence="4">
    <location>
        <begin position="358"/>
        <end position="390"/>
    </location>
</feature>
<keyword evidence="2" id="KW-0862">Zinc</keyword>
<dbReference type="EMBL" id="JAEAOA010000204">
    <property type="protein sequence ID" value="KAK3579746.1"/>
    <property type="molecule type" value="Genomic_DNA"/>
</dbReference>
<dbReference type="GO" id="GO:0061630">
    <property type="term" value="F:ubiquitin protein ligase activity"/>
    <property type="evidence" value="ECO:0007669"/>
    <property type="project" value="TreeGrafter"/>
</dbReference>
<evidence type="ECO:0000256" key="4">
    <source>
        <dbReference type="SAM" id="MobiDB-lite"/>
    </source>
</evidence>
<dbReference type="Proteomes" id="UP001195483">
    <property type="component" value="Unassembled WGS sequence"/>
</dbReference>
<dbReference type="SUPFAM" id="SSF57850">
    <property type="entry name" value="RING/U-box"/>
    <property type="match status" value="1"/>
</dbReference>
<evidence type="ECO:0000313" key="6">
    <source>
        <dbReference type="EMBL" id="KAK3579746.1"/>
    </source>
</evidence>
<sequence>MTDTAKFQNSGAKVDSMDGKGNSLAKPNAKVEVFVDKSKEWYCPLCLKDFKMPRILPCLDTFCEECLSADIPNSRIHSGFACPTCRKSTVPPSQGELNKSWPVIFPLNAIIEALGSRDEAKGGEYCNRCNMENGSSTLATSFCVMCKEYSCDGCVKFHMSLKALADDRIIQKNDPYIKLASSLKQVLNCANHPEKHLDQFCKDRNCSRCSICFEKMHQHCSDCLQLSSYAQEKLKHAPPREILLNLRELEKQKIVDESEKILQEASNKIQEGTQRCKSLAASIRLSALILETACNHGTDIQTYLTQQAITKKLDRIKEEVLDNYMRTKAVNIKLKFHQIFHDFMLLSQHQMAELEVRDVDTRTKPSSNVLSSRKIDTHKDKGKQKVPETKKSNDGIYDIELMTTFESHYPVDGMKPRYTGATFLPEGNVVLVDFSNNKCCLYDSDYDFVDDFHFQKNPRTICHVEGKKVAVTIPLSKELETLVIDKGIKCVKTVTTRH</sequence>
<reference evidence="6" key="2">
    <citation type="journal article" date="2021" name="Genome Biol. Evol.">
        <title>Developing a high-quality reference genome for a parasitic bivalve with doubly uniparental inheritance (Bivalvia: Unionida).</title>
        <authorList>
            <person name="Smith C.H."/>
        </authorList>
    </citation>
    <scope>NUCLEOTIDE SEQUENCE</scope>
    <source>
        <strain evidence="6">CHS0354</strain>
        <tissue evidence="6">Mantle</tissue>
    </source>
</reference>
<dbReference type="PANTHER" id="PTHR25462:SF299">
    <property type="entry name" value="E3 UBIQUITIN-PROTEIN LIGASE TRIM56"/>
    <property type="match status" value="1"/>
</dbReference>
<protein>
    <recommendedName>
        <fullName evidence="5">RING-type domain-containing protein</fullName>
    </recommendedName>
</protein>
<keyword evidence="7" id="KW-1185">Reference proteome</keyword>
<dbReference type="GO" id="GO:0008270">
    <property type="term" value="F:zinc ion binding"/>
    <property type="evidence" value="ECO:0007669"/>
    <property type="project" value="UniProtKB-KW"/>
</dbReference>
<name>A0AAE0RUA3_9BIVA</name>
<dbReference type="GO" id="GO:0060340">
    <property type="term" value="P:positive regulation of type I interferon-mediated signaling pathway"/>
    <property type="evidence" value="ECO:0007669"/>
    <property type="project" value="TreeGrafter"/>
</dbReference>
<dbReference type="GO" id="GO:0005654">
    <property type="term" value="C:nucleoplasm"/>
    <property type="evidence" value="ECO:0007669"/>
    <property type="project" value="TreeGrafter"/>
</dbReference>
<dbReference type="PANTHER" id="PTHR25462">
    <property type="entry name" value="BONUS, ISOFORM C-RELATED"/>
    <property type="match status" value="1"/>
</dbReference>
<keyword evidence="1 3" id="KW-0479">Metal-binding</keyword>
<comment type="caution">
    <text evidence="6">The sequence shown here is derived from an EMBL/GenBank/DDBJ whole genome shotgun (WGS) entry which is preliminary data.</text>
</comment>
<dbReference type="SMART" id="SM00184">
    <property type="entry name" value="RING"/>
    <property type="match status" value="1"/>
</dbReference>
<feature type="region of interest" description="Disordered" evidence="4">
    <location>
        <begin position="1"/>
        <end position="21"/>
    </location>
</feature>
<dbReference type="AlphaFoldDB" id="A0AAE0RUA3"/>
<evidence type="ECO:0000256" key="3">
    <source>
        <dbReference type="PROSITE-ProRule" id="PRU00175"/>
    </source>
</evidence>
<organism evidence="6 7">
    <name type="scientific">Potamilus streckersoni</name>
    <dbReference type="NCBI Taxonomy" id="2493646"/>
    <lineage>
        <taxon>Eukaryota</taxon>
        <taxon>Metazoa</taxon>
        <taxon>Spiralia</taxon>
        <taxon>Lophotrochozoa</taxon>
        <taxon>Mollusca</taxon>
        <taxon>Bivalvia</taxon>
        <taxon>Autobranchia</taxon>
        <taxon>Heteroconchia</taxon>
        <taxon>Palaeoheterodonta</taxon>
        <taxon>Unionida</taxon>
        <taxon>Unionoidea</taxon>
        <taxon>Unionidae</taxon>
        <taxon>Ambleminae</taxon>
        <taxon>Lampsilini</taxon>
        <taxon>Potamilus</taxon>
    </lineage>
</organism>
<dbReference type="GO" id="GO:0045087">
    <property type="term" value="P:innate immune response"/>
    <property type="evidence" value="ECO:0007669"/>
    <property type="project" value="TreeGrafter"/>
</dbReference>
<dbReference type="Gene3D" id="3.30.160.60">
    <property type="entry name" value="Classic Zinc Finger"/>
    <property type="match status" value="1"/>
</dbReference>
<feature type="compositionally biased region" description="Basic and acidic residues" evidence="4">
    <location>
        <begin position="373"/>
        <end position="390"/>
    </location>
</feature>
<evidence type="ECO:0000313" key="7">
    <source>
        <dbReference type="Proteomes" id="UP001195483"/>
    </source>
</evidence>
<dbReference type="InterPro" id="IPR013083">
    <property type="entry name" value="Znf_RING/FYVE/PHD"/>
</dbReference>
<evidence type="ECO:0000259" key="5">
    <source>
        <dbReference type="PROSITE" id="PS50089"/>
    </source>
</evidence>
<dbReference type="Gene3D" id="3.30.40.10">
    <property type="entry name" value="Zinc/RING finger domain, C3HC4 (zinc finger)"/>
    <property type="match status" value="1"/>
</dbReference>
<keyword evidence="1 3" id="KW-0863">Zinc-finger</keyword>
<feature type="compositionally biased region" description="Polar residues" evidence="4">
    <location>
        <begin position="1"/>
        <end position="11"/>
    </location>
</feature>
<dbReference type="PROSITE" id="PS50089">
    <property type="entry name" value="ZF_RING_2"/>
    <property type="match status" value="1"/>
</dbReference>
<evidence type="ECO:0000256" key="2">
    <source>
        <dbReference type="ARBA" id="ARBA00022833"/>
    </source>
</evidence>
<evidence type="ECO:0000256" key="1">
    <source>
        <dbReference type="ARBA" id="ARBA00022771"/>
    </source>
</evidence>
<dbReference type="InterPro" id="IPR047153">
    <property type="entry name" value="TRIM45/56/19-like"/>
</dbReference>
<proteinExistence type="predicted"/>
<gene>
    <name evidence="6" type="ORF">CHS0354_002397</name>
</gene>
<dbReference type="InterPro" id="IPR001841">
    <property type="entry name" value="Znf_RING"/>
</dbReference>
<feature type="domain" description="RING-type" evidence="5">
    <location>
        <begin position="43"/>
        <end position="86"/>
    </location>
</feature>
<reference evidence="6" key="3">
    <citation type="submission" date="2023-05" db="EMBL/GenBank/DDBJ databases">
        <authorList>
            <person name="Smith C.H."/>
        </authorList>
    </citation>
    <scope>NUCLEOTIDE SEQUENCE</scope>
    <source>
        <strain evidence="6">CHS0354</strain>
        <tissue evidence="6">Mantle</tissue>
    </source>
</reference>